<evidence type="ECO:0000313" key="1">
    <source>
        <dbReference type="Proteomes" id="UP000046392"/>
    </source>
</evidence>
<dbReference type="WBParaSite" id="SPAL_0001250100.1">
    <property type="protein sequence ID" value="SPAL_0001250100.1"/>
    <property type="gene ID" value="SPAL_0001250100"/>
</dbReference>
<proteinExistence type="predicted"/>
<organism evidence="1 2">
    <name type="scientific">Strongyloides papillosus</name>
    <name type="common">Intestinal threadworm</name>
    <dbReference type="NCBI Taxonomy" id="174720"/>
    <lineage>
        <taxon>Eukaryota</taxon>
        <taxon>Metazoa</taxon>
        <taxon>Ecdysozoa</taxon>
        <taxon>Nematoda</taxon>
        <taxon>Chromadorea</taxon>
        <taxon>Rhabditida</taxon>
        <taxon>Tylenchina</taxon>
        <taxon>Panagrolaimomorpha</taxon>
        <taxon>Strongyloidoidea</taxon>
        <taxon>Strongyloididae</taxon>
        <taxon>Strongyloides</taxon>
    </lineage>
</organism>
<protein>
    <submittedName>
        <fullName evidence="2">Restriction endonuclease</fullName>
    </submittedName>
</protein>
<dbReference type="AlphaFoldDB" id="A0A0N5C3F1"/>
<sequence length="321" mass="36726">MNYLNIAERILTENGVILSIIQKIDVGQPGISSADQHILSRCLVSSIMKYAGENEVDLKVIRSIWTEMKKIQPTLSCLDDDDLLNHRYGTFATRLNNEKKLLASRGVIKRRNKIPSKNAVNFDLSILEAFSFIPDNEITSHVQQNTEQLYTDFKNDFTKTWSYTKHIFTAKPFLWTLLYQDKLSMTTAQAAEKIFLSLKKIVGVDCSPDDILSQYGLEHISEYVLKKKVTKFWNVGENNNNNSFIVSKKTLLFKTNIDEIVFENSFHGIVQFYCFTGLSNYKLPVSINAVIKFLDVLIAKPENTINKNLKPTIEKISLLQL</sequence>
<accession>A0A0N5C3F1</accession>
<dbReference type="Proteomes" id="UP000046392">
    <property type="component" value="Unplaced"/>
</dbReference>
<keyword evidence="1" id="KW-1185">Reference proteome</keyword>
<evidence type="ECO:0000313" key="2">
    <source>
        <dbReference type="WBParaSite" id="SPAL_0001250100.1"/>
    </source>
</evidence>
<reference evidence="2" key="1">
    <citation type="submission" date="2017-02" db="UniProtKB">
        <authorList>
            <consortium name="WormBaseParasite"/>
        </authorList>
    </citation>
    <scope>IDENTIFICATION</scope>
</reference>
<name>A0A0N5C3F1_STREA</name>